<accession>A0AAQ0TZ74</accession>
<sequence>MSRILWKTDLIANLSSHNYEFEDEWIEYLFESYRSKGHEIKKIFDNPENLLSIALNSEFRFKDTINIKEPLNRKEAKFIEVAERRMTNLYKELNYFSRLANPKNYTYDLMDVDYLFEQYENKYFELKQWFPPLKKDRIKNDIDIKFFPSEK</sequence>
<dbReference type="AlphaFoldDB" id="A0AAQ0TZ74"/>
<organism evidence="1 2">
    <name type="scientific">Lactococcus lactis</name>
    <dbReference type="NCBI Taxonomy" id="1358"/>
    <lineage>
        <taxon>Bacteria</taxon>
        <taxon>Bacillati</taxon>
        <taxon>Bacillota</taxon>
        <taxon>Bacilli</taxon>
        <taxon>Lactobacillales</taxon>
        <taxon>Streptococcaceae</taxon>
        <taxon>Lactococcus</taxon>
    </lineage>
</organism>
<evidence type="ECO:0000313" key="1">
    <source>
        <dbReference type="EMBL" id="PAK87916.1"/>
    </source>
</evidence>
<proteinExistence type="predicted"/>
<evidence type="ECO:0000313" key="2">
    <source>
        <dbReference type="Proteomes" id="UP000215635"/>
    </source>
</evidence>
<protein>
    <submittedName>
        <fullName evidence="1">Uncharacterized protein</fullName>
    </submittedName>
</protein>
<gene>
    <name evidence="1" type="ORF">B8W88_12175</name>
</gene>
<reference evidence="1 2" key="1">
    <citation type="submission" date="2017-04" db="EMBL/GenBank/DDBJ databases">
        <title>Kefir bacterial isolates.</title>
        <authorList>
            <person name="Kim Y."/>
            <person name="Blasche S."/>
            <person name="Patil K.R."/>
        </authorList>
    </citation>
    <scope>NUCLEOTIDE SEQUENCE [LARGE SCALE GENOMIC DNA]</scope>
    <source>
        <strain evidence="1 2">OG2</strain>
    </source>
</reference>
<name>A0AAQ0TZ74_9LACT</name>
<dbReference type="Proteomes" id="UP000215635">
    <property type="component" value="Unassembled WGS sequence"/>
</dbReference>
<comment type="caution">
    <text evidence="1">The sequence shown here is derived from an EMBL/GenBank/DDBJ whole genome shotgun (WGS) entry which is preliminary data.</text>
</comment>
<dbReference type="EMBL" id="NCWV01000027">
    <property type="protein sequence ID" value="PAK87916.1"/>
    <property type="molecule type" value="Genomic_DNA"/>
</dbReference>